<dbReference type="AlphaFoldDB" id="A0AAN6UUX9"/>
<gene>
    <name evidence="1" type="ORF">C8A04DRAFT_16191</name>
</gene>
<organism evidence="1 2">
    <name type="scientific">Dichotomopilus funicola</name>
    <dbReference type="NCBI Taxonomy" id="1934379"/>
    <lineage>
        <taxon>Eukaryota</taxon>
        <taxon>Fungi</taxon>
        <taxon>Dikarya</taxon>
        <taxon>Ascomycota</taxon>
        <taxon>Pezizomycotina</taxon>
        <taxon>Sordariomycetes</taxon>
        <taxon>Sordariomycetidae</taxon>
        <taxon>Sordariales</taxon>
        <taxon>Chaetomiaceae</taxon>
        <taxon>Dichotomopilus</taxon>
    </lineage>
</organism>
<proteinExistence type="predicted"/>
<protein>
    <submittedName>
        <fullName evidence="1">Uncharacterized protein</fullName>
    </submittedName>
</protein>
<dbReference type="Proteomes" id="UP001302676">
    <property type="component" value="Unassembled WGS sequence"/>
</dbReference>
<dbReference type="GeneID" id="87815373"/>
<comment type="caution">
    <text evidence="1">The sequence shown here is derived from an EMBL/GenBank/DDBJ whole genome shotgun (WGS) entry which is preliminary data.</text>
</comment>
<name>A0AAN6UUX9_9PEZI</name>
<evidence type="ECO:0000313" key="2">
    <source>
        <dbReference type="Proteomes" id="UP001302676"/>
    </source>
</evidence>
<reference evidence="1" key="1">
    <citation type="journal article" date="2023" name="Mol. Phylogenet. Evol.">
        <title>Genome-scale phylogeny and comparative genomics of the fungal order Sordariales.</title>
        <authorList>
            <person name="Hensen N."/>
            <person name="Bonometti L."/>
            <person name="Westerberg I."/>
            <person name="Brannstrom I.O."/>
            <person name="Guillou S."/>
            <person name="Cros-Aarteil S."/>
            <person name="Calhoun S."/>
            <person name="Haridas S."/>
            <person name="Kuo A."/>
            <person name="Mondo S."/>
            <person name="Pangilinan J."/>
            <person name="Riley R."/>
            <person name="LaButti K."/>
            <person name="Andreopoulos B."/>
            <person name="Lipzen A."/>
            <person name="Chen C."/>
            <person name="Yan M."/>
            <person name="Daum C."/>
            <person name="Ng V."/>
            <person name="Clum A."/>
            <person name="Steindorff A."/>
            <person name="Ohm R.A."/>
            <person name="Martin F."/>
            <person name="Silar P."/>
            <person name="Natvig D.O."/>
            <person name="Lalanne C."/>
            <person name="Gautier V."/>
            <person name="Ament-Velasquez S.L."/>
            <person name="Kruys A."/>
            <person name="Hutchinson M.I."/>
            <person name="Powell A.J."/>
            <person name="Barry K."/>
            <person name="Miller A.N."/>
            <person name="Grigoriev I.V."/>
            <person name="Debuchy R."/>
            <person name="Gladieux P."/>
            <person name="Hiltunen Thoren M."/>
            <person name="Johannesson H."/>
        </authorList>
    </citation>
    <scope>NUCLEOTIDE SEQUENCE</scope>
    <source>
        <strain evidence="1">CBS 141.50</strain>
    </source>
</reference>
<dbReference type="RefSeq" id="XP_062632436.1">
    <property type="nucleotide sequence ID" value="XM_062778760.1"/>
</dbReference>
<keyword evidence="2" id="KW-1185">Reference proteome</keyword>
<evidence type="ECO:0000313" key="1">
    <source>
        <dbReference type="EMBL" id="KAK4139065.1"/>
    </source>
</evidence>
<dbReference type="EMBL" id="MU853717">
    <property type="protein sequence ID" value="KAK4139065.1"/>
    <property type="molecule type" value="Genomic_DNA"/>
</dbReference>
<accession>A0AAN6UUX9</accession>
<sequence length="269" mass="30391">MNEYIGKGGCALIITEGGTERSSKGIYRSGRFPRKDDFSETNDPCEPESGIPPRFSACSILYSAGIPASIWFEDALAYHDVPTLVFELFLLVPDVDAAARVLMSAGYQRGELSLALSPIRQFDNLYTPVRTESQHPTTDAESTSQSPEIDETRVILLPAKKWFHDLPATPEDMADWFPTLPQLLTALIAKWLSLEEGDRDLRLRIAVFLGYIYEYLDSVKVRGFEQQLPQQFWAFHSDQVQGINAADLGTFRCQEHYLRHIDEHHPVVV</sequence>
<reference evidence="1" key="2">
    <citation type="submission" date="2023-05" db="EMBL/GenBank/DDBJ databases">
        <authorList>
            <consortium name="Lawrence Berkeley National Laboratory"/>
            <person name="Steindorff A."/>
            <person name="Hensen N."/>
            <person name="Bonometti L."/>
            <person name="Westerberg I."/>
            <person name="Brannstrom I.O."/>
            <person name="Guillou S."/>
            <person name="Cros-Aarteil S."/>
            <person name="Calhoun S."/>
            <person name="Haridas S."/>
            <person name="Kuo A."/>
            <person name="Mondo S."/>
            <person name="Pangilinan J."/>
            <person name="Riley R."/>
            <person name="Labutti K."/>
            <person name="Andreopoulos B."/>
            <person name="Lipzen A."/>
            <person name="Chen C."/>
            <person name="Yanf M."/>
            <person name="Daum C."/>
            <person name="Ng V."/>
            <person name="Clum A."/>
            <person name="Ohm R."/>
            <person name="Martin F."/>
            <person name="Silar P."/>
            <person name="Natvig D."/>
            <person name="Lalanne C."/>
            <person name="Gautier V."/>
            <person name="Ament-Velasquez S.L."/>
            <person name="Kruys A."/>
            <person name="Hutchinson M.I."/>
            <person name="Powell A.J."/>
            <person name="Barry K."/>
            <person name="Miller A.N."/>
            <person name="Grigoriev I.V."/>
            <person name="Debuchy R."/>
            <person name="Gladieux P."/>
            <person name="Thoren M.H."/>
            <person name="Johannesson H."/>
        </authorList>
    </citation>
    <scope>NUCLEOTIDE SEQUENCE</scope>
    <source>
        <strain evidence="1">CBS 141.50</strain>
    </source>
</reference>